<evidence type="ECO:0000256" key="9">
    <source>
        <dbReference type="ARBA" id="ARBA00022777"/>
    </source>
</evidence>
<dbReference type="GO" id="GO:0009398">
    <property type="term" value="P:FMN biosynthetic process"/>
    <property type="evidence" value="ECO:0007669"/>
    <property type="project" value="UniProtKB-UniRule"/>
</dbReference>
<keyword evidence="12" id="KW-0511">Multifunctional enzyme</keyword>
<keyword evidence="18" id="KW-1185">Reference proteome</keyword>
<dbReference type="UniPathway" id="UPA00276">
    <property type="reaction ID" value="UER00406"/>
</dbReference>
<organism evidence="17 18">
    <name type="scientific">Oceanomicrobium pacificus</name>
    <dbReference type="NCBI Taxonomy" id="2692916"/>
    <lineage>
        <taxon>Bacteria</taxon>
        <taxon>Pseudomonadati</taxon>
        <taxon>Pseudomonadota</taxon>
        <taxon>Alphaproteobacteria</taxon>
        <taxon>Rhodobacterales</taxon>
        <taxon>Paracoccaceae</taxon>
        <taxon>Oceanomicrobium</taxon>
    </lineage>
</organism>
<dbReference type="NCBIfam" id="NF004160">
    <property type="entry name" value="PRK05627.1-3"/>
    <property type="match status" value="1"/>
</dbReference>
<dbReference type="InterPro" id="IPR023468">
    <property type="entry name" value="Riboflavin_kinase"/>
</dbReference>
<evidence type="ECO:0000256" key="5">
    <source>
        <dbReference type="ARBA" id="ARBA00022643"/>
    </source>
</evidence>
<dbReference type="InterPro" id="IPR023465">
    <property type="entry name" value="Riboflavin_kinase_dom_sf"/>
</dbReference>
<comment type="similarity">
    <text evidence="15">Belongs to the ribF family.</text>
</comment>
<dbReference type="NCBIfam" id="TIGR00083">
    <property type="entry name" value="ribF"/>
    <property type="match status" value="1"/>
</dbReference>
<dbReference type="SMART" id="SM00904">
    <property type="entry name" value="Flavokinase"/>
    <property type="match status" value="1"/>
</dbReference>
<dbReference type="InterPro" id="IPR015865">
    <property type="entry name" value="Riboflavin_kinase_bac/euk"/>
</dbReference>
<keyword evidence="5 15" id="KW-0288">FMN</keyword>
<evidence type="ECO:0000256" key="10">
    <source>
        <dbReference type="ARBA" id="ARBA00022827"/>
    </source>
</evidence>
<comment type="pathway">
    <text evidence="2 15">Cofactor biosynthesis; FAD biosynthesis; FAD from FMN: step 1/1.</text>
</comment>
<dbReference type="Gene3D" id="3.40.50.620">
    <property type="entry name" value="HUPs"/>
    <property type="match status" value="1"/>
</dbReference>
<evidence type="ECO:0000256" key="15">
    <source>
        <dbReference type="PIRNR" id="PIRNR004491"/>
    </source>
</evidence>
<dbReference type="CDD" id="cd02064">
    <property type="entry name" value="FAD_synthetase_N"/>
    <property type="match status" value="1"/>
</dbReference>
<comment type="pathway">
    <text evidence="3 15">Cofactor biosynthesis; FMN biosynthesis; FMN from riboflavin (ATP route): step 1/1.</text>
</comment>
<evidence type="ECO:0000313" key="17">
    <source>
        <dbReference type="EMBL" id="MXU64236.1"/>
    </source>
</evidence>
<dbReference type="GO" id="GO:0006747">
    <property type="term" value="P:FAD biosynthetic process"/>
    <property type="evidence" value="ECO:0007669"/>
    <property type="project" value="UniProtKB-UniRule"/>
</dbReference>
<dbReference type="Pfam" id="PF06574">
    <property type="entry name" value="FAD_syn"/>
    <property type="match status" value="1"/>
</dbReference>
<keyword evidence="10 15" id="KW-0274">FAD</keyword>
<dbReference type="GO" id="GO:0005524">
    <property type="term" value="F:ATP binding"/>
    <property type="evidence" value="ECO:0007669"/>
    <property type="project" value="UniProtKB-UniRule"/>
</dbReference>
<name>A0A6B0TK57_9RHOB</name>
<dbReference type="InterPro" id="IPR015864">
    <property type="entry name" value="FAD_synthase"/>
</dbReference>
<keyword evidence="4 15" id="KW-0285">Flavoprotein</keyword>
<keyword evidence="11 15" id="KW-0067">ATP-binding</keyword>
<evidence type="ECO:0000256" key="7">
    <source>
        <dbReference type="ARBA" id="ARBA00022695"/>
    </source>
</evidence>
<evidence type="ECO:0000313" key="18">
    <source>
        <dbReference type="Proteomes" id="UP000436016"/>
    </source>
</evidence>
<keyword evidence="7 15" id="KW-0548">Nucleotidyltransferase</keyword>
<dbReference type="InterPro" id="IPR014729">
    <property type="entry name" value="Rossmann-like_a/b/a_fold"/>
</dbReference>
<keyword evidence="9 15" id="KW-0418">Kinase</keyword>
<evidence type="ECO:0000256" key="6">
    <source>
        <dbReference type="ARBA" id="ARBA00022679"/>
    </source>
</evidence>
<keyword evidence="6 15" id="KW-0808">Transferase</keyword>
<evidence type="ECO:0000256" key="3">
    <source>
        <dbReference type="ARBA" id="ARBA00005201"/>
    </source>
</evidence>
<dbReference type="PIRSF" id="PIRSF004491">
    <property type="entry name" value="FAD_Synth"/>
    <property type="match status" value="1"/>
</dbReference>
<evidence type="ECO:0000256" key="1">
    <source>
        <dbReference type="ARBA" id="ARBA00002121"/>
    </source>
</evidence>
<comment type="catalytic activity">
    <reaction evidence="14 15">
        <text>FMN + ATP + H(+) = FAD + diphosphate</text>
        <dbReference type="Rhea" id="RHEA:17237"/>
        <dbReference type="ChEBI" id="CHEBI:15378"/>
        <dbReference type="ChEBI" id="CHEBI:30616"/>
        <dbReference type="ChEBI" id="CHEBI:33019"/>
        <dbReference type="ChEBI" id="CHEBI:57692"/>
        <dbReference type="ChEBI" id="CHEBI:58210"/>
        <dbReference type="EC" id="2.7.7.2"/>
    </reaction>
</comment>
<dbReference type="RefSeq" id="WP_160851409.1">
    <property type="nucleotide sequence ID" value="NZ_WUWG01000001.1"/>
</dbReference>
<dbReference type="FunFam" id="3.40.50.620:FF:000021">
    <property type="entry name" value="Riboflavin biosynthesis protein"/>
    <property type="match status" value="1"/>
</dbReference>
<dbReference type="PANTHER" id="PTHR22749:SF6">
    <property type="entry name" value="RIBOFLAVIN KINASE"/>
    <property type="match status" value="1"/>
</dbReference>
<gene>
    <name evidence="17" type="ORF">GSH16_02165</name>
</gene>
<comment type="catalytic activity">
    <reaction evidence="13 15">
        <text>riboflavin + ATP = FMN + ADP + H(+)</text>
        <dbReference type="Rhea" id="RHEA:14357"/>
        <dbReference type="ChEBI" id="CHEBI:15378"/>
        <dbReference type="ChEBI" id="CHEBI:30616"/>
        <dbReference type="ChEBI" id="CHEBI:57986"/>
        <dbReference type="ChEBI" id="CHEBI:58210"/>
        <dbReference type="ChEBI" id="CHEBI:456216"/>
        <dbReference type="EC" id="2.7.1.26"/>
    </reaction>
</comment>
<dbReference type="EC" id="2.7.7.2" evidence="15"/>
<dbReference type="GO" id="GO:0009231">
    <property type="term" value="P:riboflavin biosynthetic process"/>
    <property type="evidence" value="ECO:0007669"/>
    <property type="project" value="InterPro"/>
</dbReference>
<dbReference type="Pfam" id="PF01687">
    <property type="entry name" value="Flavokinase"/>
    <property type="match status" value="1"/>
</dbReference>
<dbReference type="GO" id="GO:0008531">
    <property type="term" value="F:riboflavin kinase activity"/>
    <property type="evidence" value="ECO:0007669"/>
    <property type="project" value="UniProtKB-UniRule"/>
</dbReference>
<sequence>MHRHTTLDPLPAAHRGAAVAMGNFDGVHLGHQSVLALARAAAVERDAPFGTITFEPHPRSFFQPDAPAFRLMNADSRAHRLAKLGVEELYELPFDGALAGLTAEAFMEDILSGVLGIRHLVVGADFRFGKGRTGDVALLQDKGPALGFGVTAAPLVSDARGDYSSTAIRTALSEGRPADAARMLGHWHRIEGRVEKGFQRGRDLGFPTANIALDGLHLPKFGVYAVLVDVLDGPNAGRYRGAASIGIRPTFGDHKPNLEVFLLDFAGDLYGADLSVALVAYERPEEKFDTLDALIEQMNADVDACRASLDAAGA</sequence>
<dbReference type="InterPro" id="IPR002606">
    <property type="entry name" value="Riboflavin_kinase_bac"/>
</dbReference>
<protein>
    <recommendedName>
        <fullName evidence="15">Riboflavin biosynthesis protein</fullName>
    </recommendedName>
    <domain>
        <recommendedName>
            <fullName evidence="15">Riboflavin kinase</fullName>
            <ecNumber evidence="15">2.7.1.26</ecNumber>
        </recommendedName>
        <alternativeName>
            <fullName evidence="15">Flavokinase</fullName>
        </alternativeName>
    </domain>
    <domain>
        <recommendedName>
            <fullName evidence="15">FMN adenylyltransferase</fullName>
            <ecNumber evidence="15">2.7.7.2</ecNumber>
        </recommendedName>
        <alternativeName>
            <fullName evidence="15">FAD pyrophosphorylase</fullName>
        </alternativeName>
        <alternativeName>
            <fullName evidence="15">FAD synthase</fullName>
        </alternativeName>
    </domain>
</protein>
<dbReference type="EMBL" id="WUWG01000001">
    <property type="protein sequence ID" value="MXU64236.1"/>
    <property type="molecule type" value="Genomic_DNA"/>
</dbReference>
<dbReference type="GO" id="GO:0003919">
    <property type="term" value="F:FMN adenylyltransferase activity"/>
    <property type="evidence" value="ECO:0007669"/>
    <property type="project" value="UniProtKB-UniRule"/>
</dbReference>
<reference evidence="17 18" key="1">
    <citation type="submission" date="2019-12" db="EMBL/GenBank/DDBJ databases">
        <title>Strain KN286 was isolated from seawater, which was collected from Caroline Seamount in the tropical western Pacific.</title>
        <authorList>
            <person name="Wang Q."/>
        </authorList>
    </citation>
    <scope>NUCLEOTIDE SEQUENCE [LARGE SCALE GENOMIC DNA]</scope>
    <source>
        <strain evidence="17 18">KN286</strain>
    </source>
</reference>
<evidence type="ECO:0000256" key="14">
    <source>
        <dbReference type="ARBA" id="ARBA00049494"/>
    </source>
</evidence>
<keyword evidence="8 15" id="KW-0547">Nucleotide-binding</keyword>
<dbReference type="Gene3D" id="2.40.30.30">
    <property type="entry name" value="Riboflavin kinase-like"/>
    <property type="match status" value="1"/>
</dbReference>
<accession>A0A6B0TK57</accession>
<comment type="caution">
    <text evidence="17">The sequence shown here is derived from an EMBL/GenBank/DDBJ whole genome shotgun (WGS) entry which is preliminary data.</text>
</comment>
<evidence type="ECO:0000256" key="11">
    <source>
        <dbReference type="ARBA" id="ARBA00022840"/>
    </source>
</evidence>
<feature type="domain" description="Riboflavin kinase" evidence="16">
    <location>
        <begin position="183"/>
        <end position="310"/>
    </location>
</feature>
<evidence type="ECO:0000256" key="8">
    <source>
        <dbReference type="ARBA" id="ARBA00022741"/>
    </source>
</evidence>
<evidence type="ECO:0000256" key="13">
    <source>
        <dbReference type="ARBA" id="ARBA00047880"/>
    </source>
</evidence>
<dbReference type="UniPathway" id="UPA00277">
    <property type="reaction ID" value="UER00407"/>
</dbReference>
<comment type="function">
    <text evidence="1">Catalyzes the phosphorylation of riboflavin to FMN followed by the adenylation of FMN to FAD.</text>
</comment>
<dbReference type="PANTHER" id="PTHR22749">
    <property type="entry name" value="RIBOFLAVIN KINASE/FMN ADENYLYLTRANSFERASE"/>
    <property type="match status" value="1"/>
</dbReference>
<proteinExistence type="inferred from homology"/>
<evidence type="ECO:0000259" key="16">
    <source>
        <dbReference type="SMART" id="SM00904"/>
    </source>
</evidence>
<dbReference type="EC" id="2.7.1.26" evidence="15"/>
<evidence type="ECO:0000256" key="4">
    <source>
        <dbReference type="ARBA" id="ARBA00022630"/>
    </source>
</evidence>
<dbReference type="AlphaFoldDB" id="A0A6B0TK57"/>
<evidence type="ECO:0000256" key="12">
    <source>
        <dbReference type="ARBA" id="ARBA00023268"/>
    </source>
</evidence>
<dbReference type="SUPFAM" id="SSF52374">
    <property type="entry name" value="Nucleotidylyl transferase"/>
    <property type="match status" value="1"/>
</dbReference>
<dbReference type="Proteomes" id="UP000436016">
    <property type="component" value="Unassembled WGS sequence"/>
</dbReference>
<dbReference type="SUPFAM" id="SSF82114">
    <property type="entry name" value="Riboflavin kinase-like"/>
    <property type="match status" value="1"/>
</dbReference>
<evidence type="ECO:0000256" key="2">
    <source>
        <dbReference type="ARBA" id="ARBA00004726"/>
    </source>
</evidence>